<dbReference type="OrthoDB" id="260519at2759"/>
<dbReference type="InterPro" id="IPR001199">
    <property type="entry name" value="Cyt_B5-like_heme/steroid-bd"/>
</dbReference>
<dbReference type="Pfam" id="PF01231">
    <property type="entry name" value="IDO"/>
    <property type="match status" value="1"/>
</dbReference>
<comment type="similarity">
    <text evidence="2">Belongs to the indoleamine 2,3-dioxygenase family.</text>
</comment>
<dbReference type="InterPro" id="IPR001709">
    <property type="entry name" value="Flavoprot_Pyr_Nucl_cyt_Rdtase"/>
</dbReference>
<dbReference type="Gene3D" id="3.40.50.80">
    <property type="entry name" value="Nucleotide-binding domain of ferredoxin-NADP reductase (FNR) module"/>
    <property type="match status" value="1"/>
</dbReference>
<evidence type="ECO:0000256" key="8">
    <source>
        <dbReference type="ARBA" id="ARBA00023797"/>
    </source>
</evidence>
<dbReference type="EMBL" id="KQ964254">
    <property type="protein sequence ID" value="KXJ89699.1"/>
    <property type="molecule type" value="Genomic_DNA"/>
</dbReference>
<accession>A0A136IY31</accession>
<dbReference type="Proteomes" id="UP000070501">
    <property type="component" value="Unassembled WGS sequence"/>
</dbReference>
<dbReference type="GO" id="GO:0020037">
    <property type="term" value="F:heme binding"/>
    <property type="evidence" value="ECO:0007669"/>
    <property type="project" value="InterPro"/>
</dbReference>
<dbReference type="InterPro" id="IPR037217">
    <property type="entry name" value="Trp/Indoleamine_2_3_dOase-like"/>
</dbReference>
<evidence type="ECO:0000256" key="7">
    <source>
        <dbReference type="ARBA" id="ARBA00023004"/>
    </source>
</evidence>
<dbReference type="PANTHER" id="PTHR19384">
    <property type="entry name" value="NITRIC OXIDE SYNTHASE-RELATED"/>
    <property type="match status" value="1"/>
</dbReference>
<proteinExistence type="inferred from homology"/>
<sequence>MSERSCPVSGAARGQCPASHDSSATTSAAAAGPRGCAFSGYTQPGDVRAAFSIPESADAEQWLRQRERKAINEILYPDFPTPKELNQTQNIDTIPAADLDLLAVALGAPARQVILRAQEIGPRTGWKDGFLTTEYGFVPPDMNVHVAALARSPGRIWSDLCERVPGCLARGRLRECVAALPLVEGTIENIPDQALWAALVALGMLCSIYRWEERNEGINVLSSSAKIDVEMSDDVILELKGIPKTIGLPYFQISKRMGRAIPHLSFPDQSSYNVKIIDPTSTYPYVARFENMELRWPMFGERSEIAFLKGCADTSGSFQHGPDAIANCQEHVMTRNVEGLLREMVRLKEILEQMPNAFHSISPNPSSGENYVAADRWTLWGNFSTPLSKRTPAASGLQFPPYLLMDAFLGRKKYSSFLGAEAVHLRAWQPSNLRAFIAAVEYHYSVPEFVMKSGDSRLMGVLDGIIEAYTGERGFMGVHRYKVWGILSVAAKCGRAGTNGNSGSGDTDGRPWEETHRQFADAMKERLEVYRGKNLVEPHQMRGSFEECRYPSSILSRSQVDGDASRTIAKVTLDLQDTGVTFQPGDRLAVMPLNGWDECAKVLLALGLEDMLEVPVMLTPLWTRFAEHLGSIRRTPPPSLTVKDIIRRGHLAPLTKELVLKVHALLQGSSSIVVQALSTPEWPIRGSLGDLLQASVLDTPPDIWDQAFSLMGGLHWLGDLVHVEVPRTYSISQFSNDLLPSTLDLSVSRAVYEQSSLFSSGKAATRCGVGSGFLNPFIEPSDEPSPIDEEVLIGVSKPVAFHLPLDGAAPCAYFAGGSGIAPFRSFWQARISRGNVGRNILYLGVQSRDKFCYEEELREHVSAGHMEVHTAFSRDNRGLVYDAARHQLTEKAIAPRYIDALIIEQSSTICDLVMSKKQGGLGGYLYVCGSVAVFDSVMTGIRKAVYNQQTTTMDSTDDIINTAFAERRFMLDIFMTPKPLPCNTPTITLSQLAKHTGHRAGTGIWIAVHGKVYDVTSFCPMHPGGTLIIKSNAGVDCSKSFDDLAHTNNPEVSSLLTKYYIGDLAPKPEYPGTLYEISRFYDLWQDYLRTVVETLVAQQFEMNTIMDKDIDASLDPTAYWTQGNILSIRAVKRFYQYQSRLLQGGFAALFGPKFQELVLKLSFGLANLSSDGAATRLPDVLGIIARAKTSDDAVATSRQVSLVGEFVTDSRGAHFHEKGIMSYARTSVELDISLLEDIRDEVTQGMDAFGAVMSLNLTSESRVTSALIMVLMQILERMAQRLQVFYSKLATYSVHQPAIERNPARTRWHIVRQRVRDGSLFILTQDALLDSSPSFFESVIMMIQQTLKETKPPMPAKASDDHHRGRTTLASRHTEQAKAAQSGGVPMLQAHEDGVAVRNMSTFISRNMRSIRRLSRLPANDLPDFSEISPQVPAGHPLMNRNLADFTPPTSRDTSRSPELPMPSRTGKEEETRRDRRFRPGSLASSTMGSGMLPSRPPSPPSSVAPVSDGATAALTSKMGSLNTRPRPHDLVSSVYTSSTPSASPGGSSVASSSFVMMRPGGQTIIPASSAAGPSRPDTGSSSRSRSRSASNALKSFKLPRWNNSRAETEPVPGAQL</sequence>
<feature type="compositionally biased region" description="Polar residues" evidence="9">
    <location>
        <begin position="1514"/>
        <end position="1524"/>
    </location>
</feature>
<keyword evidence="7" id="KW-0408">Iron</keyword>
<dbReference type="InterPro" id="IPR001433">
    <property type="entry name" value="OxRdtase_FAD/NAD-bd"/>
</dbReference>
<feature type="region of interest" description="Disordered" evidence="9">
    <location>
        <begin position="1"/>
        <end position="30"/>
    </location>
</feature>
<feature type="compositionally biased region" description="Low complexity" evidence="9">
    <location>
        <begin position="18"/>
        <end position="30"/>
    </location>
</feature>
<dbReference type="Pfam" id="PF00173">
    <property type="entry name" value="Cyt-b5"/>
    <property type="match status" value="1"/>
</dbReference>
<dbReference type="Gene3D" id="2.40.30.10">
    <property type="entry name" value="Translation factors"/>
    <property type="match status" value="1"/>
</dbReference>
<feature type="domain" description="Cytochrome b5 heme-binding" evidence="10">
    <location>
        <begin position="984"/>
        <end position="1065"/>
    </location>
</feature>
<dbReference type="Gene3D" id="1.20.58.480">
    <property type="match status" value="1"/>
</dbReference>
<feature type="region of interest" description="Disordered" evidence="9">
    <location>
        <begin position="1426"/>
        <end position="1617"/>
    </location>
</feature>
<dbReference type="InterPro" id="IPR017938">
    <property type="entry name" value="Riboflavin_synthase-like_b-brl"/>
</dbReference>
<dbReference type="FunFam" id="3.10.120.10:FF:000007">
    <property type="entry name" value="Sulfite oxidase, mitochondrial"/>
    <property type="match status" value="1"/>
</dbReference>
<evidence type="ECO:0000313" key="13">
    <source>
        <dbReference type="Proteomes" id="UP000070501"/>
    </source>
</evidence>
<keyword evidence="5" id="KW-0479">Metal-binding</keyword>
<dbReference type="SUPFAM" id="SSF63380">
    <property type="entry name" value="Riboflavin synthase domain-like"/>
    <property type="match status" value="1"/>
</dbReference>
<evidence type="ECO:0000313" key="12">
    <source>
        <dbReference type="EMBL" id="KXJ89699.1"/>
    </source>
</evidence>
<dbReference type="SUPFAM" id="SSF52343">
    <property type="entry name" value="Ferredoxin reductase-like, C-terminal NADP-linked domain"/>
    <property type="match status" value="1"/>
</dbReference>
<dbReference type="InterPro" id="IPR039261">
    <property type="entry name" value="FNR_nucleotide-bd"/>
</dbReference>
<dbReference type="InterPro" id="IPR036400">
    <property type="entry name" value="Cyt_B5-like_heme/steroid_sf"/>
</dbReference>
<evidence type="ECO:0000256" key="5">
    <source>
        <dbReference type="ARBA" id="ARBA00022723"/>
    </source>
</evidence>
<comment type="cofactor">
    <cofactor evidence="1">
        <name>FAD</name>
        <dbReference type="ChEBI" id="CHEBI:57692"/>
    </cofactor>
</comment>
<dbReference type="Pfam" id="PF00175">
    <property type="entry name" value="NAD_binding_1"/>
    <property type="match status" value="1"/>
</dbReference>
<keyword evidence="3" id="KW-0349">Heme</keyword>
<keyword evidence="4" id="KW-0285">Flavoprotein</keyword>
<feature type="compositionally biased region" description="Low complexity" evidence="9">
    <location>
        <begin position="1532"/>
        <end position="1554"/>
    </location>
</feature>
<dbReference type="EC" id="1.6.2.4" evidence="8"/>
<dbReference type="PANTHER" id="PTHR19384:SF17">
    <property type="entry name" value="NADPH--CYTOCHROME P450 REDUCTASE"/>
    <property type="match status" value="1"/>
</dbReference>
<dbReference type="PRINTS" id="PR00371">
    <property type="entry name" value="FPNCR"/>
</dbReference>
<protein>
    <recommendedName>
        <fullName evidence="8">NADPH--hemoprotein reductase</fullName>
        <ecNumber evidence="8">1.6.2.4</ecNumber>
    </recommendedName>
</protein>
<dbReference type="SUPFAM" id="SSF140959">
    <property type="entry name" value="Indolic compounds 2,3-dioxygenase-like"/>
    <property type="match status" value="1"/>
</dbReference>
<feature type="domain" description="FAD-binding FR-type" evidence="11">
    <location>
        <begin position="547"/>
        <end position="804"/>
    </location>
</feature>
<dbReference type="GO" id="GO:0005829">
    <property type="term" value="C:cytosol"/>
    <property type="evidence" value="ECO:0007669"/>
    <property type="project" value="TreeGrafter"/>
</dbReference>
<dbReference type="GO" id="GO:0010181">
    <property type="term" value="F:FMN binding"/>
    <property type="evidence" value="ECO:0007669"/>
    <property type="project" value="TreeGrafter"/>
</dbReference>
<gene>
    <name evidence="12" type="ORF">Micbo1qcDRAFT_212119</name>
</gene>
<dbReference type="GO" id="GO:0019441">
    <property type="term" value="P:L-tryptophan catabolic process to kynurenine"/>
    <property type="evidence" value="ECO:0007669"/>
    <property type="project" value="InterPro"/>
</dbReference>
<organism evidence="12 13">
    <name type="scientific">Microdochium bolleyi</name>
    <dbReference type="NCBI Taxonomy" id="196109"/>
    <lineage>
        <taxon>Eukaryota</taxon>
        <taxon>Fungi</taxon>
        <taxon>Dikarya</taxon>
        <taxon>Ascomycota</taxon>
        <taxon>Pezizomycotina</taxon>
        <taxon>Sordariomycetes</taxon>
        <taxon>Xylariomycetidae</taxon>
        <taxon>Xylariales</taxon>
        <taxon>Microdochiaceae</taxon>
        <taxon>Microdochium</taxon>
    </lineage>
</organism>
<dbReference type="InterPro" id="IPR023173">
    <property type="entry name" value="NADPH_Cyt_P450_Rdtase_alpha"/>
</dbReference>
<evidence type="ECO:0000259" key="11">
    <source>
        <dbReference type="PROSITE" id="PS51384"/>
    </source>
</evidence>
<dbReference type="Gene3D" id="3.10.120.10">
    <property type="entry name" value="Cytochrome b5-like heme/steroid binding domain"/>
    <property type="match status" value="1"/>
</dbReference>
<evidence type="ECO:0000259" key="10">
    <source>
        <dbReference type="PROSITE" id="PS50255"/>
    </source>
</evidence>
<dbReference type="InterPro" id="IPR000898">
    <property type="entry name" value="Indolamine_dOase"/>
</dbReference>
<dbReference type="SMART" id="SM01117">
    <property type="entry name" value="Cyt-b5"/>
    <property type="match status" value="1"/>
</dbReference>
<evidence type="ECO:0000256" key="2">
    <source>
        <dbReference type="ARBA" id="ARBA00007119"/>
    </source>
</evidence>
<keyword evidence="6" id="KW-0274">FAD</keyword>
<dbReference type="GO" id="GO:0050660">
    <property type="term" value="F:flavin adenine dinucleotide binding"/>
    <property type="evidence" value="ECO:0007669"/>
    <property type="project" value="TreeGrafter"/>
</dbReference>
<feature type="region of interest" description="Disordered" evidence="9">
    <location>
        <begin position="1350"/>
        <end position="1370"/>
    </location>
</feature>
<evidence type="ECO:0000256" key="4">
    <source>
        <dbReference type="ARBA" id="ARBA00022630"/>
    </source>
</evidence>
<evidence type="ECO:0000256" key="1">
    <source>
        <dbReference type="ARBA" id="ARBA00001974"/>
    </source>
</evidence>
<dbReference type="InParanoid" id="A0A136IY31"/>
<evidence type="ECO:0000256" key="9">
    <source>
        <dbReference type="SAM" id="MobiDB-lite"/>
    </source>
</evidence>
<dbReference type="GO" id="GO:0016702">
    <property type="term" value="F:oxidoreductase activity, acting on single donors with incorporation of molecular oxygen, incorporation of two atoms of oxygen"/>
    <property type="evidence" value="ECO:0007669"/>
    <property type="project" value="UniProtKB-ARBA"/>
</dbReference>
<keyword evidence="13" id="KW-1185">Reference proteome</keyword>
<name>A0A136IY31_9PEZI</name>
<evidence type="ECO:0000256" key="6">
    <source>
        <dbReference type="ARBA" id="ARBA00022827"/>
    </source>
</evidence>
<dbReference type="STRING" id="196109.A0A136IY31"/>
<dbReference type="PROSITE" id="PS50255">
    <property type="entry name" value="CYTOCHROME_B5_2"/>
    <property type="match status" value="1"/>
</dbReference>
<dbReference type="PRINTS" id="PR00363">
    <property type="entry name" value="CYTOCHROMEB5"/>
</dbReference>
<dbReference type="PROSITE" id="PS51384">
    <property type="entry name" value="FAD_FR"/>
    <property type="match status" value="1"/>
</dbReference>
<dbReference type="InterPro" id="IPR017927">
    <property type="entry name" value="FAD-bd_FR_type"/>
</dbReference>
<dbReference type="Gene3D" id="1.20.990.10">
    <property type="entry name" value="NADPH-cytochrome p450 Reductase, Chain A, domain 3"/>
    <property type="match status" value="1"/>
</dbReference>
<reference evidence="13" key="1">
    <citation type="submission" date="2016-02" db="EMBL/GenBank/DDBJ databases">
        <title>Draft genome sequence of Microdochium bolleyi, a fungal endophyte of beachgrass.</title>
        <authorList>
            <consortium name="DOE Joint Genome Institute"/>
            <person name="David A.S."/>
            <person name="May G."/>
            <person name="Haridas S."/>
            <person name="Lim J."/>
            <person name="Wang M."/>
            <person name="Labutti K."/>
            <person name="Lipzen A."/>
            <person name="Barry K."/>
            <person name="Grigoriev I.V."/>
        </authorList>
    </citation>
    <scope>NUCLEOTIDE SEQUENCE [LARGE SCALE GENOMIC DNA]</scope>
    <source>
        <strain evidence="13">J235TASD1</strain>
    </source>
</reference>
<dbReference type="GO" id="GO:0046872">
    <property type="term" value="F:metal ion binding"/>
    <property type="evidence" value="ECO:0007669"/>
    <property type="project" value="UniProtKB-KW"/>
</dbReference>
<evidence type="ECO:0000256" key="3">
    <source>
        <dbReference type="ARBA" id="ARBA00022617"/>
    </source>
</evidence>
<dbReference type="SUPFAM" id="SSF55856">
    <property type="entry name" value="Cytochrome b5-like heme/steroid binding domain"/>
    <property type="match status" value="1"/>
</dbReference>
<feature type="compositionally biased region" description="Low complexity" evidence="9">
    <location>
        <begin position="1581"/>
        <end position="1591"/>
    </location>
</feature>
<dbReference type="GO" id="GO:0003958">
    <property type="term" value="F:NADPH-hemoprotein reductase activity"/>
    <property type="evidence" value="ECO:0007669"/>
    <property type="project" value="UniProtKB-EC"/>
</dbReference>